<dbReference type="EMBL" id="CAFBMR010000046">
    <property type="protein sequence ID" value="CAB4917078.1"/>
    <property type="molecule type" value="Genomic_DNA"/>
</dbReference>
<proteinExistence type="predicted"/>
<dbReference type="AlphaFoldDB" id="A0A6J7HCZ0"/>
<name>A0A6J7HCZ0_9ZZZZ</name>
<organism evidence="1">
    <name type="scientific">freshwater metagenome</name>
    <dbReference type="NCBI Taxonomy" id="449393"/>
    <lineage>
        <taxon>unclassified sequences</taxon>
        <taxon>metagenomes</taxon>
        <taxon>ecological metagenomes</taxon>
    </lineage>
</organism>
<sequence>MGASAGPLVLRTIRTTLTAALVSLMSVGIYVGNSHAHEAPSDVRGRSLPNASQGVPSAIQHEVDCMRSYVKDPSHNFTNYAAAIGAPEVTDAIHSGLQPCATFTGKVNGKNQVAQFTTAQSYPGGVQIVTFGGPNAAFLLGGSPAIPIPSYTDGPYVARFNPSTGAQIWRTPLPYRSDQWLLPGSMAVVKDGSIDVAIGPRVYKLDPTTGAITKWVSQAMLDGEQGDANLDGFAVAPDARGTILLKSQNRSTGCTIQGSSAMSGCIAEFGPQPDTTFFAIDPVTLQTITSIKLDQPVTARPIVIPHRKQTYIYLAGATHGIRIIWNPKARTLTQDASWSPSYLISGQGAGDAPVLMGQWVIFNANAITSTTTHICATVVRQSNDTDIHRVCPWGVSLPAGASSEAPASFSTDPENNMFYMQDVLVGGVFGVHLNQSTGALRVRWSRPDWRTSDYLVTMGSAKNRVVSSQYIDPSGFSVAALFNNSWHESLLWANAATGATVAQSAINGPTSLGWMYMPGYAGRMYALNSDGTFTIYLPLACSRLTTQSVSPTSTTTCSTNYSTLPQPIALPTLPPQP</sequence>
<dbReference type="Gene3D" id="2.130.10.10">
    <property type="entry name" value="YVTN repeat-like/Quinoprotein amine dehydrogenase"/>
    <property type="match status" value="1"/>
</dbReference>
<dbReference type="InterPro" id="IPR011047">
    <property type="entry name" value="Quinoprotein_ADH-like_sf"/>
</dbReference>
<protein>
    <submittedName>
        <fullName evidence="1">Unannotated protein</fullName>
    </submittedName>
</protein>
<gene>
    <name evidence="1" type="ORF">UFOPK3610_01190</name>
</gene>
<accession>A0A6J7HCZ0</accession>
<dbReference type="SUPFAM" id="SSF50998">
    <property type="entry name" value="Quinoprotein alcohol dehydrogenase-like"/>
    <property type="match status" value="1"/>
</dbReference>
<evidence type="ECO:0000313" key="1">
    <source>
        <dbReference type="EMBL" id="CAB4917078.1"/>
    </source>
</evidence>
<dbReference type="InterPro" id="IPR015943">
    <property type="entry name" value="WD40/YVTN_repeat-like_dom_sf"/>
</dbReference>
<reference evidence="1" key="1">
    <citation type="submission" date="2020-05" db="EMBL/GenBank/DDBJ databases">
        <authorList>
            <person name="Chiriac C."/>
            <person name="Salcher M."/>
            <person name="Ghai R."/>
            <person name="Kavagutti S V."/>
        </authorList>
    </citation>
    <scope>NUCLEOTIDE SEQUENCE</scope>
</reference>